<dbReference type="InterPro" id="IPR019927">
    <property type="entry name" value="Ribosomal_uL3_bac/org-type"/>
</dbReference>
<keyword evidence="5" id="KW-0687">Ribonucleoprotein</keyword>
<proteinExistence type="inferred from homology"/>
<dbReference type="GO" id="GO:0019843">
    <property type="term" value="F:rRNA binding"/>
    <property type="evidence" value="ECO:0007669"/>
    <property type="project" value="UniProtKB-KW"/>
</dbReference>
<dbReference type="Gene3D" id="2.40.30.10">
    <property type="entry name" value="Translation factors"/>
    <property type="match status" value="2"/>
</dbReference>
<evidence type="ECO:0000256" key="3">
    <source>
        <dbReference type="ARBA" id="ARBA00022884"/>
    </source>
</evidence>
<dbReference type="PANTHER" id="PTHR11229">
    <property type="entry name" value="50S RIBOSOMAL PROTEIN L3"/>
    <property type="match status" value="1"/>
</dbReference>
<organism evidence="7 8">
    <name type="scientific">Candidatus Yanofskybacteria bacterium RIFCSPHIGHO2_01_FULL_45_42</name>
    <dbReference type="NCBI Taxonomy" id="1802671"/>
    <lineage>
        <taxon>Bacteria</taxon>
        <taxon>Candidatus Yanofskyibacteriota</taxon>
    </lineage>
</organism>
<dbReference type="PANTHER" id="PTHR11229:SF16">
    <property type="entry name" value="LARGE RIBOSOMAL SUBUNIT PROTEIN UL3C"/>
    <property type="match status" value="1"/>
</dbReference>
<evidence type="ECO:0000256" key="4">
    <source>
        <dbReference type="ARBA" id="ARBA00022980"/>
    </source>
</evidence>
<dbReference type="FunFam" id="2.40.30.10:FF:000004">
    <property type="entry name" value="50S ribosomal protein L3"/>
    <property type="match status" value="1"/>
</dbReference>
<dbReference type="SUPFAM" id="SSF50447">
    <property type="entry name" value="Translation proteins"/>
    <property type="match status" value="1"/>
</dbReference>
<evidence type="ECO:0000256" key="2">
    <source>
        <dbReference type="ARBA" id="ARBA00022730"/>
    </source>
</evidence>
<dbReference type="GO" id="GO:0022625">
    <property type="term" value="C:cytosolic large ribosomal subunit"/>
    <property type="evidence" value="ECO:0007669"/>
    <property type="project" value="TreeGrafter"/>
</dbReference>
<dbReference type="Proteomes" id="UP000178023">
    <property type="component" value="Unassembled WGS sequence"/>
</dbReference>
<comment type="similarity">
    <text evidence="1">Belongs to the universal ribosomal protein uL3 family.</text>
</comment>
<comment type="caution">
    <text evidence="7">The sequence shown here is derived from an EMBL/GenBank/DDBJ whole genome shotgun (WGS) entry which is preliminary data.</text>
</comment>
<keyword evidence="3" id="KW-0694">RNA-binding</keyword>
<keyword evidence="2" id="KW-0699">rRNA-binding</keyword>
<reference evidence="7 8" key="1">
    <citation type="journal article" date="2016" name="Nat. Commun.">
        <title>Thousands of microbial genomes shed light on interconnected biogeochemical processes in an aquifer system.</title>
        <authorList>
            <person name="Anantharaman K."/>
            <person name="Brown C.T."/>
            <person name="Hug L.A."/>
            <person name="Sharon I."/>
            <person name="Castelle C.J."/>
            <person name="Probst A.J."/>
            <person name="Thomas B.C."/>
            <person name="Singh A."/>
            <person name="Wilkins M.J."/>
            <person name="Karaoz U."/>
            <person name="Brodie E.L."/>
            <person name="Williams K.H."/>
            <person name="Hubbard S.S."/>
            <person name="Banfield J.F."/>
        </authorList>
    </citation>
    <scope>NUCLEOTIDE SEQUENCE [LARGE SCALE GENOMIC DNA]</scope>
</reference>
<dbReference type="EMBL" id="MGJL01000007">
    <property type="protein sequence ID" value="OGN08361.1"/>
    <property type="molecule type" value="Genomic_DNA"/>
</dbReference>
<dbReference type="NCBIfam" id="TIGR03625">
    <property type="entry name" value="L3_bact"/>
    <property type="match status" value="1"/>
</dbReference>
<evidence type="ECO:0000313" key="7">
    <source>
        <dbReference type="EMBL" id="OGN08361.1"/>
    </source>
</evidence>
<accession>A0A1F8F5F2</accession>
<keyword evidence="4 7" id="KW-0689">Ribosomal protein</keyword>
<name>A0A1F8F5F2_9BACT</name>
<dbReference type="GO" id="GO:0006412">
    <property type="term" value="P:translation"/>
    <property type="evidence" value="ECO:0007669"/>
    <property type="project" value="UniProtKB-UniRule"/>
</dbReference>
<dbReference type="AlphaFoldDB" id="A0A1F8F5F2"/>
<protein>
    <recommendedName>
        <fullName evidence="6">50S ribosomal protein L3</fullName>
    </recommendedName>
</protein>
<evidence type="ECO:0000256" key="1">
    <source>
        <dbReference type="ARBA" id="ARBA00006540"/>
    </source>
</evidence>
<evidence type="ECO:0000256" key="5">
    <source>
        <dbReference type="ARBA" id="ARBA00023274"/>
    </source>
</evidence>
<evidence type="ECO:0000313" key="8">
    <source>
        <dbReference type="Proteomes" id="UP000178023"/>
    </source>
</evidence>
<dbReference type="GO" id="GO:0003735">
    <property type="term" value="F:structural constituent of ribosome"/>
    <property type="evidence" value="ECO:0007669"/>
    <property type="project" value="UniProtKB-UniRule"/>
</dbReference>
<dbReference type="InterPro" id="IPR000597">
    <property type="entry name" value="Ribosomal_uL3"/>
</dbReference>
<dbReference type="InterPro" id="IPR009000">
    <property type="entry name" value="Transl_B-barrel_sf"/>
</dbReference>
<dbReference type="Pfam" id="PF00297">
    <property type="entry name" value="Ribosomal_L3"/>
    <property type="match status" value="1"/>
</dbReference>
<evidence type="ECO:0000256" key="6">
    <source>
        <dbReference type="NCBIfam" id="TIGR03625"/>
    </source>
</evidence>
<gene>
    <name evidence="7" type="ORF">A2750_00790</name>
</gene>
<sequence length="195" mass="21033">MSKFILAKKLSMTQIFEEDGRVAPVTLVGVEPNVVTRIKTVGKDGYQSVQVGTGSKKNSGGFKYLREFKITELNEQPLKEGDKLDVSVFESGDMVRVSGVTKGKGFAGAVKRHGFSGMPSSHGHKSVKRHIGSIGQRFPQHTLKGKRMAGHMGNVNFTVRGLMIARIDNDNQIIAIRGAVPGNAGGLVKIESISK</sequence>